<dbReference type="AlphaFoldDB" id="A0AB39M3D2"/>
<sequence length="512" mass="56685">MASESRECEQDIFPPNTPPPELFIGLIGPLGSPTDKMRDFLKAEFEQCGYQPFVVRLSDELARLLPTLSPFEDERTDQLIQAGNKVCSSTGHGNAVARLAIHKVMRQRMDSEERSSKRVWILQSLKRKEEVALLRFVYGDAFFALAVNASYETRVKRYATRLRLTRPTLNEERAKATAVKMIERDESETSESGVQFGQNVRQTFPLADVIVPGDQMNNLEMAIHGFVRLLFGENRVPNFHEHAMYLADGSAALSASLSRRVGACLATEKGEIISVGANEVPKAGGGQYGGEDPDGRDKDLDADYSTLSLRFLAGTTLEVLKDAGWLKDSDDELDKRASDMFEILKQRDAVLVHVIEYMRAVHAEAAAILDAGRRGVPTRGASLYTTTYPCHLCAKEIVAAGIKQVTYIETYPKSRAQSMYGEEIDGNIGCDDSSSRVPFLPFEGVAPRAYRRLFLGAGPRRKSDQGRVLEFTPDRPLNGHEIWASMQSMQSLEDKAVAPILNLNTLSGEGEA</sequence>
<organism evidence="6">
    <name type="scientific">Streptomyces sp. R08</name>
    <dbReference type="NCBI Taxonomy" id="3238624"/>
    <lineage>
        <taxon>Bacteria</taxon>
        <taxon>Bacillati</taxon>
        <taxon>Actinomycetota</taxon>
        <taxon>Actinomycetes</taxon>
        <taxon>Kitasatosporales</taxon>
        <taxon>Streptomycetaceae</taxon>
        <taxon>Streptomyces</taxon>
    </lineage>
</organism>
<dbReference type="GO" id="GO:0008270">
    <property type="term" value="F:zinc ion binding"/>
    <property type="evidence" value="ECO:0007669"/>
    <property type="project" value="InterPro"/>
</dbReference>
<evidence type="ECO:0000313" key="6">
    <source>
        <dbReference type="EMBL" id="XDP99447.1"/>
    </source>
</evidence>
<comment type="similarity">
    <text evidence="1">Belongs to the cytidine and deoxycytidylate deaminase family.</text>
</comment>
<evidence type="ECO:0000256" key="1">
    <source>
        <dbReference type="ARBA" id="ARBA00006576"/>
    </source>
</evidence>
<dbReference type="PANTHER" id="PTHR11086">
    <property type="entry name" value="DEOXYCYTIDYLATE DEAMINASE-RELATED"/>
    <property type="match status" value="1"/>
</dbReference>
<protein>
    <submittedName>
        <fullName evidence="6">Deaminase</fullName>
    </submittedName>
</protein>
<dbReference type="RefSeq" id="WP_369186555.1">
    <property type="nucleotide sequence ID" value="NZ_CP163431.1"/>
</dbReference>
<dbReference type="InterPro" id="IPR016192">
    <property type="entry name" value="APOBEC/CMP_deaminase_Zn-bd"/>
</dbReference>
<dbReference type="InterPro" id="IPR015517">
    <property type="entry name" value="dCMP_deaminase-rel"/>
</dbReference>
<dbReference type="GO" id="GO:0005737">
    <property type="term" value="C:cytoplasm"/>
    <property type="evidence" value="ECO:0007669"/>
    <property type="project" value="TreeGrafter"/>
</dbReference>
<reference evidence="6" key="1">
    <citation type="submission" date="2024-07" db="EMBL/GenBank/DDBJ databases">
        <authorList>
            <person name="Yu S.T."/>
        </authorList>
    </citation>
    <scope>NUCLEOTIDE SEQUENCE</scope>
    <source>
        <strain evidence="6">R08</strain>
    </source>
</reference>
<dbReference type="EMBL" id="CP163431">
    <property type="protein sequence ID" value="XDP99447.1"/>
    <property type="molecule type" value="Genomic_DNA"/>
</dbReference>
<feature type="domain" description="CMP/dCMP-type deaminase" evidence="5">
    <location>
        <begin position="238"/>
        <end position="423"/>
    </location>
</feature>
<evidence type="ECO:0000256" key="4">
    <source>
        <dbReference type="ARBA" id="ARBA00022833"/>
    </source>
</evidence>
<dbReference type="Pfam" id="PF00383">
    <property type="entry name" value="dCMP_cyt_deam_1"/>
    <property type="match status" value="1"/>
</dbReference>
<proteinExistence type="inferred from homology"/>
<dbReference type="PANTHER" id="PTHR11086:SF18">
    <property type="entry name" value="DEOXYCYTIDYLATE DEAMINASE"/>
    <property type="match status" value="1"/>
</dbReference>
<keyword evidence="3" id="KW-0378">Hydrolase</keyword>
<gene>
    <name evidence="6" type="ORF">AB5J58_04275</name>
</gene>
<name>A0AB39M3D2_9ACTN</name>
<dbReference type="Gene3D" id="3.40.50.300">
    <property type="entry name" value="P-loop containing nucleotide triphosphate hydrolases"/>
    <property type="match status" value="1"/>
</dbReference>
<dbReference type="SUPFAM" id="SSF53927">
    <property type="entry name" value="Cytidine deaminase-like"/>
    <property type="match status" value="1"/>
</dbReference>
<evidence type="ECO:0000256" key="3">
    <source>
        <dbReference type="ARBA" id="ARBA00022801"/>
    </source>
</evidence>
<evidence type="ECO:0000259" key="5">
    <source>
        <dbReference type="PROSITE" id="PS51747"/>
    </source>
</evidence>
<dbReference type="InterPro" id="IPR016193">
    <property type="entry name" value="Cytidine_deaminase-like"/>
</dbReference>
<keyword evidence="4" id="KW-0862">Zinc</keyword>
<keyword evidence="2" id="KW-0479">Metal-binding</keyword>
<dbReference type="PROSITE" id="PS51747">
    <property type="entry name" value="CYT_DCMP_DEAMINASES_2"/>
    <property type="match status" value="1"/>
</dbReference>
<dbReference type="GO" id="GO:0004132">
    <property type="term" value="F:dCMP deaminase activity"/>
    <property type="evidence" value="ECO:0007669"/>
    <property type="project" value="TreeGrafter"/>
</dbReference>
<dbReference type="Gene3D" id="3.40.140.10">
    <property type="entry name" value="Cytidine Deaminase, domain 2"/>
    <property type="match status" value="1"/>
</dbReference>
<accession>A0AB39M3D2</accession>
<evidence type="ECO:0000256" key="2">
    <source>
        <dbReference type="ARBA" id="ARBA00022723"/>
    </source>
</evidence>
<dbReference type="InterPro" id="IPR002125">
    <property type="entry name" value="CMP_dCMP_dom"/>
</dbReference>
<dbReference type="PROSITE" id="PS00903">
    <property type="entry name" value="CYT_DCMP_DEAMINASES_1"/>
    <property type="match status" value="1"/>
</dbReference>
<dbReference type="InterPro" id="IPR027417">
    <property type="entry name" value="P-loop_NTPase"/>
</dbReference>